<name>A0A090WM47_9FLAO</name>
<comment type="caution">
    <text evidence="1">The sequence shown here is derived from an EMBL/GenBank/DDBJ whole genome shotgun (WGS) entry which is preliminary data.</text>
</comment>
<sequence>MIYINFTNLDDDTQQHLLSVSKKDVENRLGEDLKAYAKSHHLDYNIILEEEAIKNLYRYDYVFNI</sequence>
<dbReference type="Proteomes" id="UP000029643">
    <property type="component" value="Unassembled WGS sequence"/>
</dbReference>
<gene>
    <name evidence="1" type="ORF">JCM19274_5001</name>
</gene>
<dbReference type="EMBL" id="BBNU01000001">
    <property type="protein sequence ID" value="GAL77288.1"/>
    <property type="molecule type" value="Genomic_DNA"/>
</dbReference>
<protein>
    <submittedName>
        <fullName evidence="1">Uncharacterized protein</fullName>
    </submittedName>
</protein>
<proteinExistence type="predicted"/>
<dbReference type="AlphaFoldDB" id="A0A090WM47"/>
<evidence type="ECO:0000313" key="1">
    <source>
        <dbReference type="EMBL" id="GAL77288.1"/>
    </source>
</evidence>
<reference evidence="1 2" key="1">
    <citation type="journal article" date="2014" name="Genome Announc.">
        <title>Draft Genome Sequences of Marine Flavobacterium Algibacter lectus Strains SS8 and NR4.</title>
        <authorList>
            <person name="Takatani N."/>
            <person name="Nakanishi M."/>
            <person name="Meirelles P."/>
            <person name="Mino S."/>
            <person name="Suda W."/>
            <person name="Oshima K."/>
            <person name="Hattori M."/>
            <person name="Ohkuma M."/>
            <person name="Hosokawa M."/>
            <person name="Miyashita K."/>
            <person name="Thompson F.L."/>
            <person name="Niwa A."/>
            <person name="Sawabe T."/>
            <person name="Sawabe T."/>
        </authorList>
    </citation>
    <scope>NUCLEOTIDE SEQUENCE [LARGE SCALE GENOMIC DNA]</scope>
    <source>
        <strain evidence="2">JCM19274</strain>
    </source>
</reference>
<evidence type="ECO:0000313" key="2">
    <source>
        <dbReference type="Proteomes" id="UP000029643"/>
    </source>
</evidence>
<accession>A0A090WM47</accession>
<organism evidence="1 2">
    <name type="scientific">Algibacter lectus</name>
    <dbReference type="NCBI Taxonomy" id="221126"/>
    <lineage>
        <taxon>Bacteria</taxon>
        <taxon>Pseudomonadati</taxon>
        <taxon>Bacteroidota</taxon>
        <taxon>Flavobacteriia</taxon>
        <taxon>Flavobacteriales</taxon>
        <taxon>Flavobacteriaceae</taxon>
        <taxon>Algibacter</taxon>
    </lineage>
</organism>
<dbReference type="RefSeq" id="WP_042494780.1">
    <property type="nucleotide sequence ID" value="NZ_BBNU01000001.1"/>
</dbReference>